<reference evidence="1 2" key="1">
    <citation type="submission" date="2016-11" db="EMBL/GenBank/DDBJ databases">
        <authorList>
            <person name="Jaros S."/>
            <person name="Januszkiewicz K."/>
            <person name="Wedrychowicz H."/>
        </authorList>
    </citation>
    <scope>NUCLEOTIDE SEQUENCE [LARGE SCALE GENOMIC DNA]</scope>
    <source>
        <strain evidence="1 2">GAS242</strain>
    </source>
</reference>
<proteinExistence type="predicted"/>
<evidence type="ECO:0000313" key="1">
    <source>
        <dbReference type="EMBL" id="SHG44360.1"/>
    </source>
</evidence>
<dbReference type="AlphaFoldDB" id="A0A1M5JVP4"/>
<organism evidence="1 2">
    <name type="scientific">Bradyrhizobium erythrophlei</name>
    <dbReference type="NCBI Taxonomy" id="1437360"/>
    <lineage>
        <taxon>Bacteria</taxon>
        <taxon>Pseudomonadati</taxon>
        <taxon>Pseudomonadota</taxon>
        <taxon>Alphaproteobacteria</taxon>
        <taxon>Hyphomicrobiales</taxon>
        <taxon>Nitrobacteraceae</taxon>
        <taxon>Bradyrhizobium</taxon>
    </lineage>
</organism>
<protein>
    <submittedName>
        <fullName evidence="1">Uncharacterized protein</fullName>
    </submittedName>
</protein>
<gene>
    <name evidence="1" type="ORF">SAMN05444169_2497</name>
</gene>
<accession>A0A1M5JVP4</accession>
<dbReference type="OrthoDB" id="8254383at2"/>
<name>A0A1M5JVP4_9BRAD</name>
<evidence type="ECO:0000313" key="2">
    <source>
        <dbReference type="Proteomes" id="UP000190675"/>
    </source>
</evidence>
<dbReference type="RefSeq" id="WP_079566230.1">
    <property type="nucleotide sequence ID" value="NZ_LT670818.1"/>
</dbReference>
<dbReference type="EMBL" id="LT670818">
    <property type="protein sequence ID" value="SHG44360.1"/>
    <property type="molecule type" value="Genomic_DNA"/>
</dbReference>
<sequence>MAIYRLLKNSAFEPEEIRRITEAYEQALHALCVKDRDDPLTEMIAKRIIKIAQAGVHDAAQLSALAVAELRIR</sequence>
<dbReference type="Proteomes" id="UP000190675">
    <property type="component" value="Chromosome I"/>
</dbReference>